<organism evidence="9 10">
    <name type="scientific">Rugosimonospora africana</name>
    <dbReference type="NCBI Taxonomy" id="556532"/>
    <lineage>
        <taxon>Bacteria</taxon>
        <taxon>Bacillati</taxon>
        <taxon>Actinomycetota</taxon>
        <taxon>Actinomycetes</taxon>
        <taxon>Micromonosporales</taxon>
        <taxon>Micromonosporaceae</taxon>
        <taxon>Rugosimonospora</taxon>
    </lineage>
</organism>
<evidence type="ECO:0000256" key="3">
    <source>
        <dbReference type="ARBA" id="ARBA00022475"/>
    </source>
</evidence>
<feature type="transmembrane region" description="Helical" evidence="7">
    <location>
        <begin position="294"/>
        <end position="320"/>
    </location>
</feature>
<dbReference type="GO" id="GO:0005886">
    <property type="term" value="C:plasma membrane"/>
    <property type="evidence" value="ECO:0007669"/>
    <property type="project" value="UniProtKB-SubCell"/>
</dbReference>
<evidence type="ECO:0000256" key="2">
    <source>
        <dbReference type="ARBA" id="ARBA00022448"/>
    </source>
</evidence>
<dbReference type="AlphaFoldDB" id="A0A8J3QZE8"/>
<evidence type="ECO:0000313" key="10">
    <source>
        <dbReference type="Proteomes" id="UP000642748"/>
    </source>
</evidence>
<keyword evidence="6 7" id="KW-0472">Membrane</keyword>
<evidence type="ECO:0000256" key="5">
    <source>
        <dbReference type="ARBA" id="ARBA00022989"/>
    </source>
</evidence>
<dbReference type="Pfam" id="PF00528">
    <property type="entry name" value="BPD_transp_1"/>
    <property type="match status" value="1"/>
</dbReference>
<keyword evidence="5 7" id="KW-1133">Transmembrane helix</keyword>
<feature type="transmembrane region" description="Helical" evidence="7">
    <location>
        <begin position="12"/>
        <end position="31"/>
    </location>
</feature>
<comment type="subcellular location">
    <subcellularLocation>
        <location evidence="1 7">Cell membrane</location>
        <topology evidence="1 7">Multi-pass membrane protein</topology>
    </subcellularLocation>
</comment>
<accession>A0A8J3QZE8</accession>
<dbReference type="InterPro" id="IPR000515">
    <property type="entry name" value="MetI-like"/>
</dbReference>
<gene>
    <name evidence="9" type="primary">oppB_2</name>
    <name evidence="9" type="ORF">Raf01_83470</name>
</gene>
<feature type="domain" description="ABC transmembrane type-1" evidence="8">
    <location>
        <begin position="98"/>
        <end position="316"/>
    </location>
</feature>
<dbReference type="PANTHER" id="PTHR30465:SF0">
    <property type="entry name" value="OLIGOPEPTIDE TRANSPORT SYSTEM PERMEASE PROTEIN APPB"/>
    <property type="match status" value="1"/>
</dbReference>
<dbReference type="CDD" id="cd06261">
    <property type="entry name" value="TM_PBP2"/>
    <property type="match status" value="1"/>
</dbReference>
<reference evidence="9" key="1">
    <citation type="submission" date="2021-01" db="EMBL/GenBank/DDBJ databases">
        <title>Whole genome shotgun sequence of Rugosimonospora africana NBRC 104875.</title>
        <authorList>
            <person name="Komaki H."/>
            <person name="Tamura T."/>
        </authorList>
    </citation>
    <scope>NUCLEOTIDE SEQUENCE</scope>
    <source>
        <strain evidence="9">NBRC 104875</strain>
    </source>
</reference>
<evidence type="ECO:0000256" key="1">
    <source>
        <dbReference type="ARBA" id="ARBA00004651"/>
    </source>
</evidence>
<evidence type="ECO:0000256" key="4">
    <source>
        <dbReference type="ARBA" id="ARBA00022692"/>
    </source>
</evidence>
<dbReference type="Gene3D" id="1.10.3720.10">
    <property type="entry name" value="MetI-like"/>
    <property type="match status" value="1"/>
</dbReference>
<comment type="similarity">
    <text evidence="7">Belongs to the binding-protein-dependent transport system permease family.</text>
</comment>
<keyword evidence="4 7" id="KW-0812">Transmembrane</keyword>
<evidence type="ECO:0000259" key="8">
    <source>
        <dbReference type="PROSITE" id="PS50928"/>
    </source>
</evidence>
<dbReference type="EMBL" id="BONZ01000090">
    <property type="protein sequence ID" value="GIH20175.1"/>
    <property type="molecule type" value="Genomic_DNA"/>
</dbReference>
<dbReference type="PANTHER" id="PTHR30465">
    <property type="entry name" value="INNER MEMBRANE ABC TRANSPORTER"/>
    <property type="match status" value="1"/>
</dbReference>
<comment type="caution">
    <text evidence="9">The sequence shown here is derived from an EMBL/GenBank/DDBJ whole genome shotgun (WGS) entry which is preliminary data.</text>
</comment>
<name>A0A8J3QZE8_9ACTN</name>
<dbReference type="InterPro" id="IPR035906">
    <property type="entry name" value="MetI-like_sf"/>
</dbReference>
<keyword evidence="2 7" id="KW-0813">Transport</keyword>
<feature type="transmembrane region" description="Helical" evidence="7">
    <location>
        <begin position="249"/>
        <end position="274"/>
    </location>
</feature>
<proteinExistence type="inferred from homology"/>
<dbReference type="Proteomes" id="UP000642748">
    <property type="component" value="Unassembled WGS sequence"/>
</dbReference>
<feature type="transmembrane region" description="Helical" evidence="7">
    <location>
        <begin position="104"/>
        <end position="125"/>
    </location>
</feature>
<feature type="transmembrane region" description="Helical" evidence="7">
    <location>
        <begin position="137"/>
        <end position="161"/>
    </location>
</feature>
<dbReference type="SUPFAM" id="SSF161098">
    <property type="entry name" value="MetI-like"/>
    <property type="match status" value="1"/>
</dbReference>
<evidence type="ECO:0000256" key="6">
    <source>
        <dbReference type="ARBA" id="ARBA00023136"/>
    </source>
</evidence>
<keyword evidence="10" id="KW-1185">Reference proteome</keyword>
<protein>
    <submittedName>
        <fullName evidence="9">ABC transporter permease</fullName>
    </submittedName>
</protein>
<evidence type="ECO:0000313" key="9">
    <source>
        <dbReference type="EMBL" id="GIH20175.1"/>
    </source>
</evidence>
<dbReference type="PROSITE" id="PS50928">
    <property type="entry name" value="ABC_TM1"/>
    <property type="match status" value="1"/>
</dbReference>
<dbReference type="GO" id="GO:0055085">
    <property type="term" value="P:transmembrane transport"/>
    <property type="evidence" value="ECO:0007669"/>
    <property type="project" value="InterPro"/>
</dbReference>
<evidence type="ECO:0000256" key="7">
    <source>
        <dbReference type="RuleBase" id="RU363032"/>
    </source>
</evidence>
<keyword evidence="3" id="KW-1003">Cell membrane</keyword>
<sequence length="327" mass="35273">MVRYVARKAIGWLAMIIVATNATFFLASWFLDPRSNYRELRPVRTEDQIAHALAPYGLSPRWSVVHRWWYWLSGVVLHFDWGHSPTGVPVNSEIPRRALVSGQLILLGVVASVVIGVALGVYTASRQYSLADRATQTLSVVLFNVPTVVSALGLVLAAVWLNQRVGTTVLHVAGANTAGVDGTWATILDRANHLILPTVNLTLLGYVGWHLTQRSLLLDALGADFVRTARATGLTRTQAIRRHALRASLIPTATSVAFTIPAVFTGAIITETVFGWEGMGRYFTETIAKNDVDGVVAVAAFGAVATAVGAILSDVATVVLDPRVRVS</sequence>